<evidence type="ECO:0000313" key="2">
    <source>
        <dbReference type="EMBL" id="QQZ50070.1"/>
    </source>
</evidence>
<dbReference type="AlphaFoldDB" id="A0A974P433"/>
<proteinExistence type="predicted"/>
<keyword evidence="1" id="KW-0472">Membrane</keyword>
<protein>
    <submittedName>
        <fullName evidence="2">Uncharacterized protein</fullName>
    </submittedName>
</protein>
<reference evidence="2" key="1">
    <citation type="submission" date="2021-01" db="EMBL/GenBank/DDBJ databases">
        <title>Genome sequence of Phenylobacterium sp. 20VBR1 isolated from a valley glaceir, Ny-Alesund, Svalbard.</title>
        <authorList>
            <person name="Thomas F.A."/>
            <person name="Krishnan K.P."/>
            <person name="Sinha R.K."/>
        </authorList>
    </citation>
    <scope>NUCLEOTIDE SEQUENCE</scope>
    <source>
        <strain evidence="2">20VBR1</strain>
    </source>
</reference>
<dbReference type="EMBL" id="CP068570">
    <property type="protein sequence ID" value="QQZ50070.1"/>
    <property type="molecule type" value="Genomic_DNA"/>
</dbReference>
<organism evidence="2">
    <name type="scientific">Phenylobacterium glaciei</name>
    <dbReference type="NCBI Taxonomy" id="2803784"/>
    <lineage>
        <taxon>Bacteria</taxon>
        <taxon>Pseudomonadati</taxon>
        <taxon>Pseudomonadota</taxon>
        <taxon>Alphaproteobacteria</taxon>
        <taxon>Caulobacterales</taxon>
        <taxon>Caulobacteraceae</taxon>
        <taxon>Phenylobacterium</taxon>
    </lineage>
</organism>
<sequence length="83" mass="9071">MAGVAWTIMQAMIFRKQGEHSVLRQALGRDLKAKASPVIYLAGVGLSFVWTPGAALAYLAVALMWLVPDRRVEKHVVAHNAQS</sequence>
<keyword evidence="1" id="KW-1133">Transmembrane helix</keyword>
<name>A0A974P433_9CAUL</name>
<keyword evidence="1" id="KW-0812">Transmembrane</keyword>
<evidence type="ECO:0000256" key="1">
    <source>
        <dbReference type="SAM" id="Phobius"/>
    </source>
</evidence>
<accession>A0A974P433</accession>
<feature type="transmembrane region" description="Helical" evidence="1">
    <location>
        <begin position="38"/>
        <end position="67"/>
    </location>
</feature>
<gene>
    <name evidence="2" type="ORF">JKL49_26180</name>
</gene>